<comment type="caution">
    <text evidence="1">The sequence shown here is derived from an EMBL/GenBank/DDBJ whole genome shotgun (WGS) entry which is preliminary data.</text>
</comment>
<organism evidence="1 2">
    <name type="scientific">Smallanthus sonchifolius</name>
    <dbReference type="NCBI Taxonomy" id="185202"/>
    <lineage>
        <taxon>Eukaryota</taxon>
        <taxon>Viridiplantae</taxon>
        <taxon>Streptophyta</taxon>
        <taxon>Embryophyta</taxon>
        <taxon>Tracheophyta</taxon>
        <taxon>Spermatophyta</taxon>
        <taxon>Magnoliopsida</taxon>
        <taxon>eudicotyledons</taxon>
        <taxon>Gunneridae</taxon>
        <taxon>Pentapetalae</taxon>
        <taxon>asterids</taxon>
        <taxon>campanulids</taxon>
        <taxon>Asterales</taxon>
        <taxon>Asteraceae</taxon>
        <taxon>Asteroideae</taxon>
        <taxon>Heliantheae alliance</taxon>
        <taxon>Millerieae</taxon>
        <taxon>Smallanthus</taxon>
    </lineage>
</organism>
<gene>
    <name evidence="1" type="ORF">L1987_18085</name>
</gene>
<keyword evidence="2" id="KW-1185">Reference proteome</keyword>
<dbReference type="EMBL" id="CM042023">
    <property type="protein sequence ID" value="KAI3813363.1"/>
    <property type="molecule type" value="Genomic_DNA"/>
</dbReference>
<accession>A0ACB9J0X1</accession>
<proteinExistence type="predicted"/>
<dbReference type="Proteomes" id="UP001056120">
    <property type="component" value="Linkage Group LG06"/>
</dbReference>
<reference evidence="2" key="1">
    <citation type="journal article" date="2022" name="Mol. Ecol. Resour.">
        <title>The genomes of chicory, endive, great burdock and yacon provide insights into Asteraceae palaeo-polyploidization history and plant inulin production.</title>
        <authorList>
            <person name="Fan W."/>
            <person name="Wang S."/>
            <person name="Wang H."/>
            <person name="Wang A."/>
            <person name="Jiang F."/>
            <person name="Liu H."/>
            <person name="Zhao H."/>
            <person name="Xu D."/>
            <person name="Zhang Y."/>
        </authorList>
    </citation>
    <scope>NUCLEOTIDE SEQUENCE [LARGE SCALE GENOMIC DNA]</scope>
    <source>
        <strain evidence="2">cv. Yunnan</strain>
    </source>
</reference>
<name>A0ACB9J0X1_9ASTR</name>
<evidence type="ECO:0000313" key="2">
    <source>
        <dbReference type="Proteomes" id="UP001056120"/>
    </source>
</evidence>
<reference evidence="1 2" key="2">
    <citation type="journal article" date="2022" name="Mol. Ecol. Resour.">
        <title>The genomes of chicory, endive, great burdock and yacon provide insights into Asteraceae paleo-polyploidization history and plant inulin production.</title>
        <authorList>
            <person name="Fan W."/>
            <person name="Wang S."/>
            <person name="Wang H."/>
            <person name="Wang A."/>
            <person name="Jiang F."/>
            <person name="Liu H."/>
            <person name="Zhao H."/>
            <person name="Xu D."/>
            <person name="Zhang Y."/>
        </authorList>
    </citation>
    <scope>NUCLEOTIDE SEQUENCE [LARGE SCALE GENOMIC DNA]</scope>
    <source>
        <strain evidence="2">cv. Yunnan</strain>
        <tissue evidence="1">Leaves</tissue>
    </source>
</reference>
<evidence type="ECO:0000313" key="1">
    <source>
        <dbReference type="EMBL" id="KAI3813363.1"/>
    </source>
</evidence>
<sequence length="110" mass="13645">MRKEARRWSNGCIDYRWGCGCCWIRETVVMEWYGYGIAYSCMRKRDEVPLWLDTRYFYRKYLDYEKAQNFSTLVQNHNTAPLRGRRRRRRHHLPATTRSVLFVPLFFRFY</sequence>
<protein>
    <submittedName>
        <fullName evidence="1">Uncharacterized protein</fullName>
    </submittedName>
</protein>